<feature type="transmembrane region" description="Helical" evidence="1">
    <location>
        <begin position="172"/>
        <end position="193"/>
    </location>
</feature>
<feature type="transmembrane region" description="Helical" evidence="1">
    <location>
        <begin position="293"/>
        <end position="314"/>
    </location>
</feature>
<reference evidence="2 3" key="1">
    <citation type="submission" date="2020-03" db="EMBL/GenBank/DDBJ databases">
        <title>Genome sequence of Toxoplasma gondii RH-88 strain.</title>
        <authorList>
            <person name="Lorenzi H.A."/>
            <person name="Venepally P."/>
            <person name="Rozenberg A."/>
            <person name="Sibley D."/>
        </authorList>
    </citation>
    <scope>NUCLEOTIDE SEQUENCE [LARGE SCALE GENOMIC DNA]</scope>
    <source>
        <strain evidence="2 3">RH-88</strain>
    </source>
</reference>
<keyword evidence="1" id="KW-0812">Transmembrane</keyword>
<feature type="transmembrane region" description="Helical" evidence="1">
    <location>
        <begin position="213"/>
        <end position="233"/>
    </location>
</feature>
<name>A0A7J6K6B4_TOXGO</name>
<proteinExistence type="predicted"/>
<dbReference type="InterPro" id="IPR021691">
    <property type="entry name" value="DUF3273"/>
</dbReference>
<evidence type="ECO:0000313" key="3">
    <source>
        <dbReference type="Proteomes" id="UP000557509"/>
    </source>
</evidence>
<feature type="transmembrane region" description="Helical" evidence="1">
    <location>
        <begin position="352"/>
        <end position="369"/>
    </location>
</feature>
<dbReference type="Pfam" id="PF11677">
    <property type="entry name" value="DUF3273"/>
    <property type="match status" value="1"/>
</dbReference>
<keyword evidence="1" id="KW-0472">Membrane</keyword>
<organism evidence="2 3">
    <name type="scientific">Toxoplasma gondii</name>
    <dbReference type="NCBI Taxonomy" id="5811"/>
    <lineage>
        <taxon>Eukaryota</taxon>
        <taxon>Sar</taxon>
        <taxon>Alveolata</taxon>
        <taxon>Apicomplexa</taxon>
        <taxon>Conoidasida</taxon>
        <taxon>Coccidia</taxon>
        <taxon>Eucoccidiorida</taxon>
        <taxon>Eimeriorina</taxon>
        <taxon>Sarcocystidae</taxon>
        <taxon>Toxoplasma</taxon>
    </lineage>
</organism>
<dbReference type="Proteomes" id="UP000557509">
    <property type="component" value="Unassembled WGS sequence"/>
</dbReference>
<comment type="caution">
    <text evidence="2">The sequence shown here is derived from an EMBL/GenBank/DDBJ whole genome shotgun (WGS) entry which is preliminary data.</text>
</comment>
<protein>
    <submittedName>
        <fullName evidence="2">Glideosome-associated protein with multiple-membrane spans GAPM2B</fullName>
    </submittedName>
</protein>
<keyword evidence="1" id="KW-1133">Transmembrane helix</keyword>
<accession>A0A7J6K6B4</accession>
<sequence>MTDFKTQKRRISQFVSSGVPCGSLKPSSLSITSSARRKSSTPLTRYAFTEPFCSSLLGSRHLFWELRDSSTLKKTQLVGVEGDETLPVQQAFVSSASMEGYNRAPTGQNSTGPQGSGSFDFGEQLTKQLTRSINENLRPPANFDETPRGENHSPFIYFFTSALLRTGSCLQAACLLLMCLFYVGFGGGGLFVFDEFAGPESVRMSDAFHLITAILMIGYLIGTFAIALFQLFVADSSKWTRGFRSGSKTISCAVTLDVVSGCLRVTQYIHAYFFSSVQWWAKYQRTQSDWGLYHFSSTLHAFALVTYGVGFFLMESYHDQGTYEEYAWSMLGLYTTAGLAELFMVYTGYGAFFTLLLVAALMVTVSWAFQFEPLLEKWSPDLHSRNLNENMLPFDKVGNNSETSGPYTHQATMGTAAYGSGRCLTGEFRVEEMPSMQRSASVLGRQQTGGISESAAVGVPLSTFSTSMPGANEMPTTYDYSTLQQQIATSGLEPGLVRSL</sequence>
<evidence type="ECO:0000313" key="2">
    <source>
        <dbReference type="EMBL" id="KAF4642607.1"/>
    </source>
</evidence>
<keyword evidence="3" id="KW-1185">Reference proteome</keyword>
<dbReference type="AlphaFoldDB" id="A0A7J6K6B4"/>
<dbReference type="VEuPathDB" id="ToxoDB:TGME49_206690"/>
<evidence type="ECO:0000256" key="1">
    <source>
        <dbReference type="SAM" id="Phobius"/>
    </source>
</evidence>
<feature type="transmembrane region" description="Helical" evidence="1">
    <location>
        <begin position="326"/>
        <end position="346"/>
    </location>
</feature>
<dbReference type="EMBL" id="JAAUHK010000193">
    <property type="protein sequence ID" value="KAF4642607.1"/>
    <property type="molecule type" value="Genomic_DNA"/>
</dbReference>
<gene>
    <name evidence="2" type="ORF">TGRH88_033320</name>
</gene>